<keyword evidence="1" id="KW-0472">Membrane</keyword>
<dbReference type="Proteomes" id="UP000217935">
    <property type="component" value="Chromosome"/>
</dbReference>
<feature type="transmembrane region" description="Helical" evidence="1">
    <location>
        <begin position="20"/>
        <end position="37"/>
    </location>
</feature>
<evidence type="ECO:0000313" key="2">
    <source>
        <dbReference type="EMBL" id="ATG48843.1"/>
    </source>
</evidence>
<dbReference type="KEGG" id="ceh:CEW89_15455"/>
<feature type="transmembrane region" description="Helical" evidence="1">
    <location>
        <begin position="168"/>
        <end position="195"/>
    </location>
</feature>
<name>A0A291GE65_9RHOB</name>
<dbReference type="AlphaFoldDB" id="A0A291GE65"/>
<sequence length="261" mass="28693">MNASIQSREELERRKVRINIHTLMVLPALIAGLNAFSPQSQGLWIAGAFVLLAVLAPLATWPLRRHGSYRPSYATGSLLLLNVFSIAAFLALPLAWLSHNDRLCWSLFLAMVLAVLLGGLVGVLRYNSVAHAQNLKSRYQTVAGQMIIRSRPTPHWGMKRETKSVTDIFLKIAFGFYALVIGLGVLMGGGSGIIILRIMQYILPAGGEIDQHATVMAGVAFVALPVMGFFLVPLWGGWRSLRKIEGQAQTESGKLDIFWQN</sequence>
<dbReference type="EMBL" id="CP022196">
    <property type="protein sequence ID" value="ATG48843.1"/>
    <property type="molecule type" value="Genomic_DNA"/>
</dbReference>
<keyword evidence="1" id="KW-0812">Transmembrane</keyword>
<feature type="transmembrane region" description="Helical" evidence="1">
    <location>
        <begin position="103"/>
        <end position="126"/>
    </location>
</feature>
<gene>
    <name evidence="2" type="ORF">CEW89_15455</name>
</gene>
<reference evidence="2 3" key="1">
    <citation type="submission" date="2017-06" db="EMBL/GenBank/DDBJ databases">
        <title>Celeribacter sp. TSPH2 complete genome sequence.</title>
        <authorList>
            <person name="Woo J.-H."/>
            <person name="Kim H.-S."/>
        </authorList>
    </citation>
    <scope>NUCLEOTIDE SEQUENCE [LARGE SCALE GENOMIC DNA]</scope>
    <source>
        <strain evidence="2 3">TSPH2</strain>
    </source>
</reference>
<feature type="transmembrane region" description="Helical" evidence="1">
    <location>
        <begin position="43"/>
        <end position="61"/>
    </location>
</feature>
<protein>
    <submittedName>
        <fullName evidence="2">Uncharacterized protein</fullName>
    </submittedName>
</protein>
<dbReference type="RefSeq" id="WP_096806494.1">
    <property type="nucleotide sequence ID" value="NZ_CP022196.1"/>
</dbReference>
<feature type="transmembrane region" description="Helical" evidence="1">
    <location>
        <begin position="73"/>
        <end position="97"/>
    </location>
</feature>
<evidence type="ECO:0000256" key="1">
    <source>
        <dbReference type="SAM" id="Phobius"/>
    </source>
</evidence>
<evidence type="ECO:0000313" key="3">
    <source>
        <dbReference type="Proteomes" id="UP000217935"/>
    </source>
</evidence>
<organism evidence="2 3">
    <name type="scientific">Celeribacter ethanolicus</name>
    <dbReference type="NCBI Taxonomy" id="1758178"/>
    <lineage>
        <taxon>Bacteria</taxon>
        <taxon>Pseudomonadati</taxon>
        <taxon>Pseudomonadota</taxon>
        <taxon>Alphaproteobacteria</taxon>
        <taxon>Rhodobacterales</taxon>
        <taxon>Roseobacteraceae</taxon>
        <taxon>Celeribacter</taxon>
    </lineage>
</organism>
<proteinExistence type="predicted"/>
<accession>A0A291GE65</accession>
<keyword evidence="3" id="KW-1185">Reference proteome</keyword>
<keyword evidence="1" id="KW-1133">Transmembrane helix</keyword>
<feature type="transmembrane region" description="Helical" evidence="1">
    <location>
        <begin position="215"/>
        <end position="235"/>
    </location>
</feature>